<dbReference type="GO" id="GO:0016810">
    <property type="term" value="F:hydrolase activity, acting on carbon-nitrogen (but not peptide) bonds"/>
    <property type="evidence" value="ECO:0007669"/>
    <property type="project" value="InterPro"/>
</dbReference>
<dbReference type="EMBL" id="FQZL01000067">
    <property type="protein sequence ID" value="SHJ92621.1"/>
    <property type="molecule type" value="Genomic_DNA"/>
</dbReference>
<keyword evidence="2" id="KW-1185">Reference proteome</keyword>
<dbReference type="AlphaFoldDB" id="A0A1M6NAB0"/>
<protein>
    <submittedName>
        <fullName evidence="1">Amidohydrolase</fullName>
    </submittedName>
</protein>
<gene>
    <name evidence="1" type="ORF">SAMN02745751_03720</name>
</gene>
<keyword evidence="1" id="KW-0378">Hydrolase</keyword>
<evidence type="ECO:0000313" key="1">
    <source>
        <dbReference type="EMBL" id="SHJ92621.1"/>
    </source>
</evidence>
<dbReference type="PANTHER" id="PTHR42717">
    <property type="entry name" value="DIHYDROOROTASE-RELATED"/>
    <property type="match status" value="1"/>
</dbReference>
<organism evidence="1 2">
    <name type="scientific">Dethiosulfatibacter aminovorans DSM 17477</name>
    <dbReference type="NCBI Taxonomy" id="1121476"/>
    <lineage>
        <taxon>Bacteria</taxon>
        <taxon>Bacillati</taxon>
        <taxon>Bacillota</taxon>
        <taxon>Tissierellia</taxon>
        <taxon>Dethiosulfatibacter</taxon>
    </lineage>
</organism>
<evidence type="ECO:0000313" key="2">
    <source>
        <dbReference type="Proteomes" id="UP000184052"/>
    </source>
</evidence>
<dbReference type="InterPro" id="IPR011059">
    <property type="entry name" value="Metal-dep_hydrolase_composite"/>
</dbReference>
<accession>A0A1M6NAB0</accession>
<dbReference type="PANTHER" id="PTHR42717:SF1">
    <property type="entry name" value="IMIDAZOLONEPROPIONASE AND RELATED AMIDOHYDROLASES"/>
    <property type="match status" value="1"/>
</dbReference>
<sequence>MKNKLLIRNGRIYDRSVDLIYESLDILIEDNEIVELGKNLKCDDCEVLNLNGEIVTYGFIDVHTHVDCNEEEGFAISPDLVGVNQGVPIIIDA</sequence>
<dbReference type="STRING" id="1121476.SAMN02745751_03720"/>
<dbReference type="InterPro" id="IPR020043">
    <property type="entry name" value="Deacetylase_Atu3266-like"/>
</dbReference>
<dbReference type="SUPFAM" id="SSF51338">
    <property type="entry name" value="Composite domain of metallo-dependent hydrolases"/>
    <property type="match status" value="1"/>
</dbReference>
<dbReference type="Gene3D" id="2.30.40.10">
    <property type="entry name" value="Urease, subunit C, domain 1"/>
    <property type="match status" value="1"/>
</dbReference>
<proteinExistence type="predicted"/>
<reference evidence="1 2" key="1">
    <citation type="submission" date="2016-11" db="EMBL/GenBank/DDBJ databases">
        <authorList>
            <person name="Jaros S."/>
            <person name="Januszkiewicz K."/>
            <person name="Wedrychowicz H."/>
        </authorList>
    </citation>
    <scope>NUCLEOTIDE SEQUENCE [LARGE SCALE GENOMIC DNA]</scope>
    <source>
        <strain evidence="1 2">DSM 17477</strain>
    </source>
</reference>
<dbReference type="GO" id="GO:0019213">
    <property type="term" value="F:deacetylase activity"/>
    <property type="evidence" value="ECO:0007669"/>
    <property type="project" value="InterPro"/>
</dbReference>
<feature type="non-terminal residue" evidence="1">
    <location>
        <position position="93"/>
    </location>
</feature>
<name>A0A1M6NAB0_9FIRM</name>
<dbReference type="Proteomes" id="UP000184052">
    <property type="component" value="Unassembled WGS sequence"/>
</dbReference>